<dbReference type="InterPro" id="IPR034660">
    <property type="entry name" value="DinB/YfiT-like"/>
</dbReference>
<proteinExistence type="inferred from homology"/>
<evidence type="ECO:0000313" key="4">
    <source>
        <dbReference type="Proteomes" id="UP001237592"/>
    </source>
</evidence>
<sequence>MSTCDHIVRMAAYNEVMNEKLYSAAGQLSQEELFADRKAFFGSLFGTMNHLVVADTIWLKRFCGHPARQPALDAIRAAAAPAALNQPQAEDLTGLLRLRHTLDQTIQRWAADLTPGDLEQPLGYANMKGMVSRKRYSSLIMHFFNHQTHHRGQATTLLSQSSIDIGVTDLLMLIPNED</sequence>
<dbReference type="PANTHER" id="PTHR37302">
    <property type="entry name" value="SLR1116 PROTEIN"/>
    <property type="match status" value="1"/>
</dbReference>
<dbReference type="Pfam" id="PF05163">
    <property type="entry name" value="DinB"/>
    <property type="match status" value="1"/>
</dbReference>
<name>A0ABU0XZ75_9BURK</name>
<dbReference type="EMBL" id="JAVFKP010000007">
    <property type="protein sequence ID" value="MDQ4628897.1"/>
    <property type="molecule type" value="Genomic_DNA"/>
</dbReference>
<protein>
    <submittedName>
        <fullName evidence="3">DinB family protein</fullName>
    </submittedName>
</protein>
<gene>
    <name evidence="3" type="ORF">RB624_23715</name>
</gene>
<keyword evidence="2" id="KW-0479">Metal-binding</keyword>
<evidence type="ECO:0000256" key="2">
    <source>
        <dbReference type="ARBA" id="ARBA00022723"/>
    </source>
</evidence>
<dbReference type="PANTHER" id="PTHR37302:SF1">
    <property type="entry name" value="PROTEIN DINB"/>
    <property type="match status" value="1"/>
</dbReference>
<organism evidence="3 4">
    <name type="scientific">Janthinobacterium lividum</name>
    <dbReference type="NCBI Taxonomy" id="29581"/>
    <lineage>
        <taxon>Bacteria</taxon>
        <taxon>Pseudomonadati</taxon>
        <taxon>Pseudomonadota</taxon>
        <taxon>Betaproteobacteria</taxon>
        <taxon>Burkholderiales</taxon>
        <taxon>Oxalobacteraceae</taxon>
        <taxon>Janthinobacterium</taxon>
    </lineage>
</organism>
<evidence type="ECO:0000256" key="1">
    <source>
        <dbReference type="ARBA" id="ARBA00008635"/>
    </source>
</evidence>
<dbReference type="SUPFAM" id="SSF109854">
    <property type="entry name" value="DinB/YfiT-like putative metalloenzymes"/>
    <property type="match status" value="1"/>
</dbReference>
<dbReference type="Proteomes" id="UP001237592">
    <property type="component" value="Unassembled WGS sequence"/>
</dbReference>
<dbReference type="RefSeq" id="WP_070260282.1">
    <property type="nucleotide sequence ID" value="NZ_JAGRZK010000006.1"/>
</dbReference>
<evidence type="ECO:0000313" key="3">
    <source>
        <dbReference type="EMBL" id="MDQ4628897.1"/>
    </source>
</evidence>
<dbReference type="Gene3D" id="1.20.120.450">
    <property type="entry name" value="dinb family like domain"/>
    <property type="match status" value="1"/>
</dbReference>
<dbReference type="InterPro" id="IPR007837">
    <property type="entry name" value="DinB"/>
</dbReference>
<accession>A0ABU0XZ75</accession>
<keyword evidence="4" id="KW-1185">Reference proteome</keyword>
<reference evidence="3 4" key="1">
    <citation type="submission" date="2023-08" db="EMBL/GenBank/DDBJ databases">
        <title>Draft genome sequence of Janthinobacterium lividum.</title>
        <authorList>
            <person name="Chun B.H."/>
            <person name="Lee Y."/>
        </authorList>
    </citation>
    <scope>NUCLEOTIDE SEQUENCE [LARGE SCALE GENOMIC DNA]</scope>
    <source>
        <strain evidence="3 4">AMJK</strain>
    </source>
</reference>
<comment type="caution">
    <text evidence="3">The sequence shown here is derived from an EMBL/GenBank/DDBJ whole genome shotgun (WGS) entry which is preliminary data.</text>
</comment>
<comment type="similarity">
    <text evidence="1">Belongs to the DinB family.</text>
</comment>